<reference evidence="8" key="1">
    <citation type="journal article" date="2023" name="Plant J.">
        <title>Genome sequences and population genomics provide insights into the demographic history, inbreeding, and mutation load of two 'living fossil' tree species of Dipteronia.</title>
        <authorList>
            <person name="Feng Y."/>
            <person name="Comes H.P."/>
            <person name="Chen J."/>
            <person name="Zhu S."/>
            <person name="Lu R."/>
            <person name="Zhang X."/>
            <person name="Li P."/>
            <person name="Qiu J."/>
            <person name="Olsen K.M."/>
            <person name="Qiu Y."/>
        </authorList>
    </citation>
    <scope>NUCLEOTIDE SEQUENCE</scope>
    <source>
        <strain evidence="8">KIB01</strain>
    </source>
</reference>
<keyword evidence="5" id="KW-0472">Membrane</keyword>
<evidence type="ECO:0000256" key="6">
    <source>
        <dbReference type="ARBA" id="ARBA00023170"/>
    </source>
</evidence>
<evidence type="ECO:0000256" key="5">
    <source>
        <dbReference type="ARBA" id="ARBA00023136"/>
    </source>
</evidence>
<dbReference type="PANTHER" id="PTHR48061:SF46">
    <property type="entry name" value="LEUCINE-RICH REPEAT-CONTAINING N-TERMINAL PLANT-TYPE DOMAIN-CONTAINING PROTEIN"/>
    <property type="match status" value="1"/>
</dbReference>
<keyword evidence="6" id="KW-0675">Receptor</keyword>
<gene>
    <name evidence="8" type="ORF">Ddye_005343</name>
</gene>
<evidence type="ECO:0000256" key="1">
    <source>
        <dbReference type="ARBA" id="ARBA00004479"/>
    </source>
</evidence>
<evidence type="ECO:0000313" key="9">
    <source>
        <dbReference type="Proteomes" id="UP001280121"/>
    </source>
</evidence>
<dbReference type="InterPro" id="IPR001611">
    <property type="entry name" value="Leu-rich_rpt"/>
</dbReference>
<evidence type="ECO:0000256" key="3">
    <source>
        <dbReference type="ARBA" id="ARBA00022729"/>
    </source>
</evidence>
<evidence type="ECO:0000256" key="7">
    <source>
        <dbReference type="ARBA" id="ARBA00023180"/>
    </source>
</evidence>
<comment type="subcellular location">
    <subcellularLocation>
        <location evidence="1">Membrane</location>
        <topology evidence="1">Single-pass type I membrane protein</topology>
    </subcellularLocation>
</comment>
<dbReference type="SUPFAM" id="SSF52058">
    <property type="entry name" value="L domain-like"/>
    <property type="match status" value="1"/>
</dbReference>
<evidence type="ECO:0000313" key="8">
    <source>
        <dbReference type="EMBL" id="KAK2658810.1"/>
    </source>
</evidence>
<dbReference type="Proteomes" id="UP001280121">
    <property type="component" value="Unassembled WGS sequence"/>
</dbReference>
<name>A0AAE0CPJ2_9ROSI</name>
<evidence type="ECO:0000256" key="2">
    <source>
        <dbReference type="ARBA" id="ARBA00022692"/>
    </source>
</evidence>
<keyword evidence="3" id="KW-0732">Signal</keyword>
<dbReference type="InterPro" id="IPR032675">
    <property type="entry name" value="LRR_dom_sf"/>
</dbReference>
<dbReference type="EMBL" id="JANJYI010000002">
    <property type="protein sequence ID" value="KAK2658810.1"/>
    <property type="molecule type" value="Genomic_DNA"/>
</dbReference>
<dbReference type="Pfam" id="PF00560">
    <property type="entry name" value="LRR_1"/>
    <property type="match status" value="1"/>
</dbReference>
<evidence type="ECO:0000256" key="4">
    <source>
        <dbReference type="ARBA" id="ARBA00022989"/>
    </source>
</evidence>
<dbReference type="InterPro" id="IPR046956">
    <property type="entry name" value="RLP23-like"/>
</dbReference>
<comment type="caution">
    <text evidence="8">The sequence shown here is derived from an EMBL/GenBank/DDBJ whole genome shotgun (WGS) entry which is preliminary data.</text>
</comment>
<proteinExistence type="predicted"/>
<organism evidence="8 9">
    <name type="scientific">Dipteronia dyeriana</name>
    <dbReference type="NCBI Taxonomy" id="168575"/>
    <lineage>
        <taxon>Eukaryota</taxon>
        <taxon>Viridiplantae</taxon>
        <taxon>Streptophyta</taxon>
        <taxon>Embryophyta</taxon>
        <taxon>Tracheophyta</taxon>
        <taxon>Spermatophyta</taxon>
        <taxon>Magnoliopsida</taxon>
        <taxon>eudicotyledons</taxon>
        <taxon>Gunneridae</taxon>
        <taxon>Pentapetalae</taxon>
        <taxon>rosids</taxon>
        <taxon>malvids</taxon>
        <taxon>Sapindales</taxon>
        <taxon>Sapindaceae</taxon>
        <taxon>Hippocastanoideae</taxon>
        <taxon>Acereae</taxon>
        <taxon>Dipteronia</taxon>
    </lineage>
</organism>
<keyword evidence="4" id="KW-1133">Transmembrane helix</keyword>
<keyword evidence="2" id="KW-0812">Transmembrane</keyword>
<accession>A0AAE0CPJ2</accession>
<keyword evidence="9" id="KW-1185">Reference proteome</keyword>
<protein>
    <submittedName>
        <fullName evidence="8">Uncharacterized protein</fullName>
    </submittedName>
</protein>
<sequence>MSSKFGQFTYLTHLNLSSSSFSGLFPIEISKLAKLVSVDLSNNTLKLEQPNFVKFLQNLTEVRDLVLDFLDMSLVAPGSLLFHYLNEFNTVFKVYGYGDWCDNTLRELFARKISDPGCTIRPKDIITKVREQHDINLKYNKAYRSKNHTLNTVVGILLHVGTIQPWTVTKIETDSENRFAYGFMSLRASIAGFNEVIRPVIVIDATHLKAKTRGCFICCGM</sequence>
<dbReference type="PANTHER" id="PTHR48061">
    <property type="entry name" value="LEUCINE-RICH REPEAT RECEPTOR PROTEIN KINASE EMS1-LIKE-RELATED"/>
    <property type="match status" value="1"/>
</dbReference>
<keyword evidence="7" id="KW-0325">Glycoprotein</keyword>
<dbReference type="Gene3D" id="3.80.10.10">
    <property type="entry name" value="Ribonuclease Inhibitor"/>
    <property type="match status" value="1"/>
</dbReference>
<dbReference type="AlphaFoldDB" id="A0AAE0CPJ2"/>
<dbReference type="GO" id="GO:0016020">
    <property type="term" value="C:membrane"/>
    <property type="evidence" value="ECO:0007669"/>
    <property type="project" value="UniProtKB-SubCell"/>
</dbReference>